<proteinExistence type="predicted"/>
<sequence>MRKRWINMLLAVLVCAGGFFAAPSAAYADDGETAAEETKEEKFVVIYRDSSYTYYLDKENMKRREIPFQKKQMLDVWIKLVPTRELLSNSDGTAESSGTYYLEHYLIRKDKKQIQFLCELEVNGRPNNDINAGKYDPMKWEDLVPESIEDRIYHGVVQYAPDNADPGDVLEDVFRVSV</sequence>
<keyword evidence="1" id="KW-0732">Signal</keyword>
<protein>
    <submittedName>
        <fullName evidence="2">Uncharacterized protein</fullName>
    </submittedName>
</protein>
<dbReference type="RefSeq" id="WP_072935812.1">
    <property type="nucleotide sequence ID" value="NZ_FQUG01000006.1"/>
</dbReference>
<keyword evidence="3" id="KW-1185">Reference proteome</keyword>
<dbReference type="EMBL" id="FQUG01000006">
    <property type="protein sequence ID" value="SHF03953.1"/>
    <property type="molecule type" value="Genomic_DNA"/>
</dbReference>
<feature type="signal peptide" evidence="1">
    <location>
        <begin position="1"/>
        <end position="28"/>
    </location>
</feature>
<feature type="chain" id="PRO_5012363952" evidence="1">
    <location>
        <begin position="29"/>
        <end position="178"/>
    </location>
</feature>
<dbReference type="AlphaFoldDB" id="A0A1M4YED4"/>
<dbReference type="Proteomes" id="UP000184404">
    <property type="component" value="Unassembled WGS sequence"/>
</dbReference>
<gene>
    <name evidence="2" type="ORF">SAMN02745190_01719</name>
</gene>
<evidence type="ECO:0000256" key="1">
    <source>
        <dbReference type="SAM" id="SignalP"/>
    </source>
</evidence>
<dbReference type="OrthoDB" id="1665346at2"/>
<evidence type="ECO:0000313" key="3">
    <source>
        <dbReference type="Proteomes" id="UP000184404"/>
    </source>
</evidence>
<accession>A0A1M4YED4</accession>
<dbReference type="STRING" id="1123243.SAMN02745190_01719"/>
<organism evidence="2 3">
    <name type="scientific">Schwartzia succinivorans DSM 10502</name>
    <dbReference type="NCBI Taxonomy" id="1123243"/>
    <lineage>
        <taxon>Bacteria</taxon>
        <taxon>Bacillati</taxon>
        <taxon>Bacillota</taxon>
        <taxon>Negativicutes</taxon>
        <taxon>Selenomonadales</taxon>
        <taxon>Selenomonadaceae</taxon>
        <taxon>Schwartzia</taxon>
    </lineage>
</organism>
<name>A0A1M4YED4_9FIRM</name>
<evidence type="ECO:0000313" key="2">
    <source>
        <dbReference type="EMBL" id="SHF03953.1"/>
    </source>
</evidence>
<reference evidence="2 3" key="1">
    <citation type="submission" date="2016-11" db="EMBL/GenBank/DDBJ databases">
        <authorList>
            <person name="Jaros S."/>
            <person name="Januszkiewicz K."/>
            <person name="Wedrychowicz H."/>
        </authorList>
    </citation>
    <scope>NUCLEOTIDE SEQUENCE [LARGE SCALE GENOMIC DNA]</scope>
    <source>
        <strain evidence="2 3">DSM 10502</strain>
    </source>
</reference>